<dbReference type="KEGG" id="apo:Arcpr_1588"/>
<evidence type="ECO:0000313" key="1">
    <source>
        <dbReference type="EMBL" id="ADB58634.1"/>
    </source>
</evidence>
<dbReference type="PaxDb" id="572546-Arcpr_1588"/>
<accession>D2REU0</accession>
<keyword evidence="2" id="KW-1185">Reference proteome</keyword>
<dbReference type="GeneID" id="8740279"/>
<dbReference type="EMBL" id="CP001857">
    <property type="protein sequence ID" value="ADB58634.1"/>
    <property type="molecule type" value="Genomic_DNA"/>
</dbReference>
<sequence length="112" mass="12570">MKDSLKLYQYSEKLKSELIIGMKLVKSLEGLKDKEFDGGLKVILEFFSALSVEVGIAYNSTGDERFRQVYDIVSNVDFVDVDSAIETLGKAMTIITNCAVDAYENLQREGIF</sequence>
<dbReference type="eggNOG" id="arCOG05291">
    <property type="taxonomic scope" value="Archaea"/>
</dbReference>
<name>D2REU0_ARCPA</name>
<evidence type="ECO:0000313" key="2">
    <source>
        <dbReference type="Proteomes" id="UP000001901"/>
    </source>
</evidence>
<dbReference type="Proteomes" id="UP000001901">
    <property type="component" value="Chromosome"/>
</dbReference>
<proteinExistence type="predicted"/>
<protein>
    <submittedName>
        <fullName evidence="1">Uncharacterized protein</fullName>
    </submittedName>
</protein>
<gene>
    <name evidence="1" type="ordered locus">Arcpr_1588</name>
</gene>
<reference evidence="1 2" key="1">
    <citation type="journal article" date="2010" name="Stand. Genomic Sci.">
        <title>Complete genome sequence of Archaeoglobus profundus type strain (AV18).</title>
        <authorList>
            <person name="von Jan M."/>
            <person name="Lapidus A."/>
            <person name="Del Rio T.G."/>
            <person name="Copeland A."/>
            <person name="Tice H."/>
            <person name="Cheng J.F."/>
            <person name="Lucas S."/>
            <person name="Chen F."/>
            <person name="Nolan M."/>
            <person name="Goodwin L."/>
            <person name="Han C."/>
            <person name="Pitluck S."/>
            <person name="Liolios K."/>
            <person name="Ivanova N."/>
            <person name="Mavromatis K."/>
            <person name="Ovchinnikova G."/>
            <person name="Chertkov O."/>
            <person name="Pati A."/>
            <person name="Chen A."/>
            <person name="Palaniappan K."/>
            <person name="Land M."/>
            <person name="Hauser L."/>
            <person name="Chang Y.J."/>
            <person name="Jeffries C.D."/>
            <person name="Saunders E."/>
            <person name="Brettin T."/>
            <person name="Detter J.C."/>
            <person name="Chain P."/>
            <person name="Eichinger K."/>
            <person name="Huber H."/>
            <person name="Spring S."/>
            <person name="Rohde M."/>
            <person name="Goker M."/>
            <person name="Wirth R."/>
            <person name="Woyke T."/>
            <person name="Bristow J."/>
            <person name="Eisen J.A."/>
            <person name="Markowitz V."/>
            <person name="Hugenholtz P."/>
            <person name="Kyrpides N.C."/>
            <person name="Klenk H.P."/>
        </authorList>
    </citation>
    <scope>NUCLEOTIDE SEQUENCE [LARGE SCALE GENOMIC DNA]</scope>
    <source>
        <strain evidence="2">DSM 5631 / JCM 9629 / NBRC 100127 / Av18</strain>
    </source>
</reference>
<dbReference type="HOGENOM" id="CLU_165233_0_0_2"/>
<dbReference type="AlphaFoldDB" id="D2REU0"/>
<dbReference type="RefSeq" id="WP_012940970.1">
    <property type="nucleotide sequence ID" value="NC_013741.1"/>
</dbReference>
<dbReference type="STRING" id="572546.Arcpr_1588"/>
<organism evidence="1 2">
    <name type="scientific">Archaeoglobus profundus (strain DSM 5631 / JCM 9629 / NBRC 100127 / Av18)</name>
    <dbReference type="NCBI Taxonomy" id="572546"/>
    <lineage>
        <taxon>Archaea</taxon>
        <taxon>Methanobacteriati</taxon>
        <taxon>Methanobacteriota</taxon>
        <taxon>Archaeoglobi</taxon>
        <taxon>Archaeoglobales</taxon>
        <taxon>Archaeoglobaceae</taxon>
        <taxon>Archaeoglobus</taxon>
    </lineage>
</organism>